<evidence type="ECO:0000313" key="4">
    <source>
        <dbReference type="EMBL" id="MBB6123415.1"/>
    </source>
</evidence>
<organism evidence="4 5">
    <name type="scientific">Sphingobium subterraneum</name>
    <dbReference type="NCBI Taxonomy" id="627688"/>
    <lineage>
        <taxon>Bacteria</taxon>
        <taxon>Pseudomonadati</taxon>
        <taxon>Pseudomonadota</taxon>
        <taxon>Alphaproteobacteria</taxon>
        <taxon>Sphingomonadales</taxon>
        <taxon>Sphingomonadaceae</taxon>
        <taxon>Sphingobium</taxon>
    </lineage>
</organism>
<evidence type="ECO:0000256" key="2">
    <source>
        <dbReference type="ARBA" id="ARBA00023163"/>
    </source>
</evidence>
<keyword evidence="5" id="KW-1185">Reference proteome</keyword>
<dbReference type="Pfam" id="PF12833">
    <property type="entry name" value="HTH_18"/>
    <property type="match status" value="1"/>
</dbReference>
<protein>
    <submittedName>
        <fullName evidence="4">Transcriptional regulator GlxA family with amidase domain</fullName>
    </submittedName>
</protein>
<keyword evidence="2" id="KW-0804">Transcription</keyword>
<dbReference type="PANTHER" id="PTHR43130">
    <property type="entry name" value="ARAC-FAMILY TRANSCRIPTIONAL REGULATOR"/>
    <property type="match status" value="1"/>
</dbReference>
<keyword evidence="1" id="KW-0805">Transcription regulation</keyword>
<accession>A0A841J4A4</accession>
<dbReference type="InterPro" id="IPR052158">
    <property type="entry name" value="INH-QAR"/>
</dbReference>
<dbReference type="InterPro" id="IPR018060">
    <property type="entry name" value="HTH_AraC"/>
</dbReference>
<dbReference type="RefSeq" id="WP_246351772.1">
    <property type="nucleotide sequence ID" value="NZ_JACIJP010000001.1"/>
</dbReference>
<reference evidence="4 5" key="1">
    <citation type="submission" date="2020-08" db="EMBL/GenBank/DDBJ databases">
        <title>Genomic Encyclopedia of Type Strains, Phase IV (KMG-IV): sequencing the most valuable type-strain genomes for metagenomic binning, comparative biology and taxonomic classification.</title>
        <authorList>
            <person name="Goeker M."/>
        </authorList>
    </citation>
    <scope>NUCLEOTIDE SEQUENCE [LARGE SCALE GENOMIC DNA]</scope>
    <source>
        <strain evidence="4 5">DSM 102255</strain>
    </source>
</reference>
<dbReference type="InterPro" id="IPR009057">
    <property type="entry name" value="Homeodomain-like_sf"/>
</dbReference>
<dbReference type="AlphaFoldDB" id="A0A841J4A4"/>
<dbReference type="Proteomes" id="UP000552700">
    <property type="component" value="Unassembled WGS sequence"/>
</dbReference>
<feature type="domain" description="HTH araC/xylS-type" evidence="3">
    <location>
        <begin position="242"/>
        <end position="340"/>
    </location>
</feature>
<dbReference type="SUPFAM" id="SSF52317">
    <property type="entry name" value="Class I glutamine amidotransferase-like"/>
    <property type="match status" value="1"/>
</dbReference>
<dbReference type="CDD" id="cd03137">
    <property type="entry name" value="GATase1_AraC_1"/>
    <property type="match status" value="1"/>
</dbReference>
<evidence type="ECO:0000313" key="5">
    <source>
        <dbReference type="Proteomes" id="UP000552700"/>
    </source>
</evidence>
<dbReference type="GO" id="GO:0043565">
    <property type="term" value="F:sequence-specific DNA binding"/>
    <property type="evidence" value="ECO:0007669"/>
    <property type="project" value="InterPro"/>
</dbReference>
<evidence type="ECO:0000259" key="3">
    <source>
        <dbReference type="PROSITE" id="PS01124"/>
    </source>
</evidence>
<dbReference type="Gene3D" id="3.40.50.880">
    <property type="match status" value="1"/>
</dbReference>
<dbReference type="InterPro" id="IPR029062">
    <property type="entry name" value="Class_I_gatase-like"/>
</dbReference>
<dbReference type="InterPro" id="IPR002818">
    <property type="entry name" value="DJ-1/PfpI"/>
</dbReference>
<dbReference type="PROSITE" id="PS01124">
    <property type="entry name" value="HTH_ARAC_FAMILY_2"/>
    <property type="match status" value="1"/>
</dbReference>
<dbReference type="SUPFAM" id="SSF46689">
    <property type="entry name" value="Homeodomain-like"/>
    <property type="match status" value="2"/>
</dbReference>
<gene>
    <name evidence="4" type="ORF">FHS92_001122</name>
</gene>
<dbReference type="Gene3D" id="1.10.10.60">
    <property type="entry name" value="Homeodomain-like"/>
    <property type="match status" value="1"/>
</dbReference>
<sequence length="348" mass="38086">MGIFQSGTFAAMPPSPTLSSPIAISRKRMVLLAFDGVNLLDLVGPLEALQACEDTRAAPTRYETIMASLSGGPILTSSGVPIITVRLSDIEDRAIDTILLGGGSRDGRPIVPPDLVEWIAGWHDRARRIGSICAGAFILAAAGLLEDRRATTHWQWAKQLQAEHPNVRVEPDSLFIQDGPIWTSAGVTAGIDLTLALIEQDYGYRVAIEAARRLVVFMKRSGGQAQFSAPLQFQSRMDGSFSDLHAWIRNNLTADLRVEKLAIQAGMSVRSFSRIYVDRIGHTPAKTVESIRFEAACGLLESREIPLKQVAALAGFGDEQNLRRVFLRRLALTPADYRTRFGAHVRAE</sequence>
<dbReference type="SMART" id="SM00342">
    <property type="entry name" value="HTH_ARAC"/>
    <property type="match status" value="1"/>
</dbReference>
<name>A0A841J4A4_9SPHN</name>
<proteinExistence type="predicted"/>
<evidence type="ECO:0000256" key="1">
    <source>
        <dbReference type="ARBA" id="ARBA00023015"/>
    </source>
</evidence>
<dbReference type="PANTHER" id="PTHR43130:SF3">
    <property type="entry name" value="HTH-TYPE TRANSCRIPTIONAL REGULATOR RV1931C"/>
    <property type="match status" value="1"/>
</dbReference>
<dbReference type="EMBL" id="JACIJP010000001">
    <property type="protein sequence ID" value="MBB6123415.1"/>
    <property type="molecule type" value="Genomic_DNA"/>
</dbReference>
<dbReference type="Pfam" id="PF01965">
    <property type="entry name" value="DJ-1_PfpI"/>
    <property type="match status" value="1"/>
</dbReference>
<dbReference type="GO" id="GO:0003700">
    <property type="term" value="F:DNA-binding transcription factor activity"/>
    <property type="evidence" value="ECO:0007669"/>
    <property type="project" value="InterPro"/>
</dbReference>
<comment type="caution">
    <text evidence="4">The sequence shown here is derived from an EMBL/GenBank/DDBJ whole genome shotgun (WGS) entry which is preliminary data.</text>
</comment>